<name>A0ACC0DML6_9PEZI</name>
<organism evidence="1 2">
    <name type="scientific">Hypoxylon rubiginosum</name>
    <dbReference type="NCBI Taxonomy" id="110542"/>
    <lineage>
        <taxon>Eukaryota</taxon>
        <taxon>Fungi</taxon>
        <taxon>Dikarya</taxon>
        <taxon>Ascomycota</taxon>
        <taxon>Pezizomycotina</taxon>
        <taxon>Sordariomycetes</taxon>
        <taxon>Xylariomycetidae</taxon>
        <taxon>Xylariales</taxon>
        <taxon>Hypoxylaceae</taxon>
        <taxon>Hypoxylon</taxon>
    </lineage>
</organism>
<proteinExistence type="predicted"/>
<dbReference type="Proteomes" id="UP001497680">
    <property type="component" value="Unassembled WGS sequence"/>
</dbReference>
<evidence type="ECO:0000313" key="1">
    <source>
        <dbReference type="EMBL" id="KAI6093989.1"/>
    </source>
</evidence>
<dbReference type="EMBL" id="MU394280">
    <property type="protein sequence ID" value="KAI6093989.1"/>
    <property type="molecule type" value="Genomic_DNA"/>
</dbReference>
<reference evidence="1 2" key="1">
    <citation type="journal article" date="2022" name="New Phytol.">
        <title>Ecological generalism drives hyperdiversity of secondary metabolite gene clusters in xylarialean endophytes.</title>
        <authorList>
            <person name="Franco M.E.E."/>
            <person name="Wisecaver J.H."/>
            <person name="Arnold A.E."/>
            <person name="Ju Y.M."/>
            <person name="Slot J.C."/>
            <person name="Ahrendt S."/>
            <person name="Moore L.P."/>
            <person name="Eastman K.E."/>
            <person name="Scott K."/>
            <person name="Konkel Z."/>
            <person name="Mondo S.J."/>
            <person name="Kuo A."/>
            <person name="Hayes R.D."/>
            <person name="Haridas S."/>
            <person name="Andreopoulos B."/>
            <person name="Riley R."/>
            <person name="LaButti K."/>
            <person name="Pangilinan J."/>
            <person name="Lipzen A."/>
            <person name="Amirebrahimi M."/>
            <person name="Yan J."/>
            <person name="Adam C."/>
            <person name="Keymanesh K."/>
            <person name="Ng V."/>
            <person name="Louie K."/>
            <person name="Northen T."/>
            <person name="Drula E."/>
            <person name="Henrissat B."/>
            <person name="Hsieh H.M."/>
            <person name="Youens-Clark K."/>
            <person name="Lutzoni F."/>
            <person name="Miadlikowska J."/>
            <person name="Eastwood D.C."/>
            <person name="Hamelin R.C."/>
            <person name="Grigoriev I.V."/>
            <person name="U'Ren J.M."/>
        </authorList>
    </citation>
    <scope>NUCLEOTIDE SEQUENCE [LARGE SCALE GENOMIC DNA]</scope>
    <source>
        <strain evidence="1 2">ER1909</strain>
    </source>
</reference>
<accession>A0ACC0DML6</accession>
<evidence type="ECO:0000313" key="2">
    <source>
        <dbReference type="Proteomes" id="UP001497680"/>
    </source>
</evidence>
<gene>
    <name evidence="1" type="ORF">F4821DRAFT_8811</name>
</gene>
<keyword evidence="2" id="KW-1185">Reference proteome</keyword>
<comment type="caution">
    <text evidence="1">The sequence shown here is derived from an EMBL/GenBank/DDBJ whole genome shotgun (WGS) entry which is preliminary data.</text>
</comment>
<protein>
    <submittedName>
        <fullName evidence="1">Uncharacterized protein</fullName>
    </submittedName>
</protein>
<sequence>MSALREVPSLTASPFPLQFIENGHLQKLYQTLWGWDICESCQREQSCAGEACPWPRSNLTSFFDHYKNITSSYVPELIPATQSALRSHEDLFDIIKLLKAMPTVMRSDLMNYYFSARTDNMKPPSLADQDWAFNLAVKIMTSISCSGEMQPYDLLEFGTQPSRWHNDSSLAEFILGAFPESGPGNLVIMGDFRTAKGLKPSITAKQLTKAGLRLKATDDLRNHLKLDVTTGVVEIYHYTGVLKENLKASQVSRRAESNYSENIPKQVALEALHSIQVVLFPFGSDSHQRLRDLVLRGGFDPECLNYDYAAYGPEILHYRHFGPRIEELSSEVEEPSPRGFLEMWFQRRSGERYVIMATFIGIVIAIVIGLLSLVVAIFQAWVAYQAWKHPAIGIDGS</sequence>